<dbReference type="OrthoDB" id="4234112at2"/>
<dbReference type="KEGG" id="amd:AMED_2123"/>
<evidence type="ECO:0000313" key="3">
    <source>
        <dbReference type="Proteomes" id="UP000000328"/>
    </source>
</evidence>
<evidence type="ECO:0000313" key="2">
    <source>
        <dbReference type="EMBL" id="ADJ43928.1"/>
    </source>
</evidence>
<sequence length="264" mass="28727">MTAFELTADEPDTSGSAPTDAHRAMTALLARVVIEVARRRQDELSGLTETLQDRVLVTTGETSRRAYGWFEPDAWRHGEQAVSELFVNADFADHAKWISPAENVLVTLLHEACHVYADANKIKDTSRDGRYHNRRFGELALCIGLQIERDRQTGVRTPQLSARGAADYRDLIEHLESGLVVVRRPRTLADADAESSKSAPEASADGSGLAAGPAAPAPRARYVFASCGCRMGRRPVTLRVAQGSWRPGVIRCTACGQPFTDGGV</sequence>
<accession>A0A0H3CZZ8</accession>
<feature type="compositionally biased region" description="Low complexity" evidence="1">
    <location>
        <begin position="196"/>
        <end position="214"/>
    </location>
</feature>
<dbReference type="AlphaFoldDB" id="A0A0H3CZZ8"/>
<dbReference type="EMBL" id="CP002000">
    <property type="protein sequence ID" value="ADJ43928.1"/>
    <property type="molecule type" value="Genomic_DNA"/>
</dbReference>
<dbReference type="Proteomes" id="UP000000328">
    <property type="component" value="Chromosome"/>
</dbReference>
<evidence type="ECO:0000256" key="1">
    <source>
        <dbReference type="SAM" id="MobiDB-lite"/>
    </source>
</evidence>
<protein>
    <recommendedName>
        <fullName evidence="4">SprT-like domain-containing protein</fullName>
    </recommendedName>
</protein>
<dbReference type="HOGENOM" id="CLU_1052276_0_0_11"/>
<feature type="region of interest" description="Disordered" evidence="1">
    <location>
        <begin position="1"/>
        <end position="20"/>
    </location>
</feature>
<gene>
    <name evidence="2" type="ordered locus">AMED_2123</name>
</gene>
<name>A0A0H3CZZ8_AMYMU</name>
<reference evidence="2 3" key="1">
    <citation type="journal article" date="2010" name="Cell Res.">
        <title>Complete genome sequence of the rifamycin SV-producing Amycolatopsis mediterranei U32 revealed its genetic characteristics in phylogeny and metabolism.</title>
        <authorList>
            <person name="Zhao W."/>
            <person name="Zhong Y."/>
            <person name="Yuan H."/>
            <person name="Wang J."/>
            <person name="Zheng H."/>
            <person name="Wang Y."/>
            <person name="Cen X."/>
            <person name="Xu F."/>
            <person name="Bai J."/>
            <person name="Han X."/>
            <person name="Lu G."/>
            <person name="Zhu Y."/>
            <person name="Shao Z."/>
            <person name="Yan H."/>
            <person name="Li C."/>
            <person name="Peng N."/>
            <person name="Zhang Z."/>
            <person name="Zhang Y."/>
            <person name="Lin W."/>
            <person name="Fan Y."/>
            <person name="Qin Z."/>
            <person name="Hu Y."/>
            <person name="Zhu B."/>
            <person name="Wang S."/>
            <person name="Ding X."/>
            <person name="Zhao G.P."/>
        </authorList>
    </citation>
    <scope>NUCLEOTIDE SEQUENCE [LARGE SCALE GENOMIC DNA]</scope>
    <source>
        <strain evidence="3">U-32</strain>
    </source>
</reference>
<evidence type="ECO:0008006" key="4">
    <source>
        <dbReference type="Google" id="ProtNLM"/>
    </source>
</evidence>
<dbReference type="RefSeq" id="WP_013224008.1">
    <property type="nucleotide sequence ID" value="NC_014318.1"/>
</dbReference>
<organism evidence="2 3">
    <name type="scientific">Amycolatopsis mediterranei (strain U-32)</name>
    <dbReference type="NCBI Taxonomy" id="749927"/>
    <lineage>
        <taxon>Bacteria</taxon>
        <taxon>Bacillati</taxon>
        <taxon>Actinomycetota</taxon>
        <taxon>Actinomycetes</taxon>
        <taxon>Pseudonocardiales</taxon>
        <taxon>Pseudonocardiaceae</taxon>
        <taxon>Amycolatopsis</taxon>
    </lineage>
</organism>
<dbReference type="GeneID" id="92869909"/>
<dbReference type="PATRIC" id="fig|749927.5.peg.2191"/>
<feature type="region of interest" description="Disordered" evidence="1">
    <location>
        <begin position="190"/>
        <end position="214"/>
    </location>
</feature>
<proteinExistence type="predicted"/>